<evidence type="ECO:0000313" key="3">
    <source>
        <dbReference type="Proteomes" id="UP000287651"/>
    </source>
</evidence>
<proteinExistence type="predicted"/>
<comment type="caution">
    <text evidence="2">The sequence shown here is derived from an EMBL/GenBank/DDBJ whole genome shotgun (WGS) entry which is preliminary data.</text>
</comment>
<accession>A0A427AH61</accession>
<feature type="region of interest" description="Disordered" evidence="1">
    <location>
        <begin position="66"/>
        <end position="103"/>
    </location>
</feature>
<dbReference type="AlphaFoldDB" id="A0A427AH61"/>
<organism evidence="2 3">
    <name type="scientific">Ensete ventricosum</name>
    <name type="common">Abyssinian banana</name>
    <name type="synonym">Musa ensete</name>
    <dbReference type="NCBI Taxonomy" id="4639"/>
    <lineage>
        <taxon>Eukaryota</taxon>
        <taxon>Viridiplantae</taxon>
        <taxon>Streptophyta</taxon>
        <taxon>Embryophyta</taxon>
        <taxon>Tracheophyta</taxon>
        <taxon>Spermatophyta</taxon>
        <taxon>Magnoliopsida</taxon>
        <taxon>Liliopsida</taxon>
        <taxon>Zingiberales</taxon>
        <taxon>Musaceae</taxon>
        <taxon>Ensete</taxon>
    </lineage>
</organism>
<evidence type="ECO:0000313" key="2">
    <source>
        <dbReference type="EMBL" id="RRT75550.1"/>
    </source>
</evidence>
<reference evidence="2 3" key="1">
    <citation type="journal article" date="2014" name="Agronomy (Basel)">
        <title>A Draft Genome Sequence for Ensete ventricosum, the Drought-Tolerant Tree Against Hunger.</title>
        <authorList>
            <person name="Harrison J."/>
            <person name="Moore K.A."/>
            <person name="Paszkiewicz K."/>
            <person name="Jones T."/>
            <person name="Grant M."/>
            <person name="Ambacheew D."/>
            <person name="Muzemil S."/>
            <person name="Studholme D.J."/>
        </authorList>
    </citation>
    <scope>NUCLEOTIDE SEQUENCE [LARGE SCALE GENOMIC DNA]</scope>
</reference>
<gene>
    <name evidence="2" type="ORF">B296_00010856</name>
</gene>
<sequence length="140" mass="15616">MHSTPFLLRCASPPLRLLLHHLRLGCSPGIAWFPRPIPCPCIHRASDWTRKNRNIDPGIGNRLVKAEEEGAGGVEQQAGGGAKEEEKGEEKGEQRHGHPKKLMTDGRILTLEWALERIFTFGIKPGRVGSPINDIKIRIF</sequence>
<dbReference type="EMBL" id="AMZH03002448">
    <property type="protein sequence ID" value="RRT75550.1"/>
    <property type="molecule type" value="Genomic_DNA"/>
</dbReference>
<name>A0A427AH61_ENSVE</name>
<feature type="compositionally biased region" description="Basic and acidic residues" evidence="1">
    <location>
        <begin position="82"/>
        <end position="96"/>
    </location>
</feature>
<protein>
    <submittedName>
        <fullName evidence="2">Uncharacterized protein</fullName>
    </submittedName>
</protein>
<dbReference type="Proteomes" id="UP000287651">
    <property type="component" value="Unassembled WGS sequence"/>
</dbReference>
<evidence type="ECO:0000256" key="1">
    <source>
        <dbReference type="SAM" id="MobiDB-lite"/>
    </source>
</evidence>